<dbReference type="eggNOG" id="COG0204">
    <property type="taxonomic scope" value="Bacteria"/>
</dbReference>
<dbReference type="PANTHER" id="PTHR10434:SF11">
    <property type="entry name" value="1-ACYL-SN-GLYCEROL-3-PHOSPHATE ACYLTRANSFERASE"/>
    <property type="match status" value="1"/>
</dbReference>
<sequence>MPIYRFNIAHDIFITTKIKLGDVMQSTNSSSTETDHKAHFLSQSLARFIAFLTRRSARLLTGARSRWVGCKPATKQRIYYANHNSHIDFILLWSSLPTPVRRKTRPIAASDYWLKDGFRRFLIHDTFTGVTIQRSHNGQSDPLEPIKNVLQQGDSIIFFPEGTRNLNDDVELLPFKSGLYHLSQQFPDVEVIPVWISNLKRVMPKGALVPLPLLSTVIFGAPLTFTTNTGKNDFLAQAQKALLELKEVEFQ</sequence>
<evidence type="ECO:0000256" key="2">
    <source>
        <dbReference type="ARBA" id="ARBA00022679"/>
    </source>
</evidence>
<comment type="pathway">
    <text evidence="1">Lipid metabolism.</text>
</comment>
<evidence type="ECO:0000259" key="4">
    <source>
        <dbReference type="SMART" id="SM00563"/>
    </source>
</evidence>
<proteinExistence type="predicted"/>
<comment type="caution">
    <text evidence="5">The sequence shown here is derived from an EMBL/GenBank/DDBJ whole genome shotgun (WGS) entry which is preliminary data.</text>
</comment>
<dbReference type="Proteomes" id="UP000016201">
    <property type="component" value="Unassembled WGS sequence"/>
</dbReference>
<dbReference type="GO" id="GO:0003841">
    <property type="term" value="F:1-acylglycerol-3-phosphate O-acyltransferase activity"/>
    <property type="evidence" value="ECO:0007669"/>
    <property type="project" value="TreeGrafter"/>
</dbReference>
<evidence type="ECO:0000256" key="3">
    <source>
        <dbReference type="ARBA" id="ARBA00023315"/>
    </source>
</evidence>
<dbReference type="PATRIC" id="fig|1120927.3.peg.2714"/>
<evidence type="ECO:0000313" key="5">
    <source>
        <dbReference type="EMBL" id="EOR05971.1"/>
    </source>
</evidence>
<dbReference type="SUPFAM" id="SSF69593">
    <property type="entry name" value="Glycerol-3-phosphate (1)-acyltransferase"/>
    <property type="match status" value="1"/>
</dbReference>
<dbReference type="InterPro" id="IPR002123">
    <property type="entry name" value="Plipid/glycerol_acylTrfase"/>
</dbReference>
<reference evidence="5 6" key="1">
    <citation type="submission" date="2013-03" db="EMBL/GenBank/DDBJ databases">
        <title>The Genome Sequence of Acinetobacter tandoii CIP 107469.</title>
        <authorList>
            <consortium name="The Broad Institute Genome Sequencing Platform"/>
            <consortium name="The Broad Institute Genome Sequencing Center for Infectious Disease"/>
            <person name="Cerqueira G."/>
            <person name="Feldgarden M."/>
            <person name="Courvalin P."/>
            <person name="Perichon B."/>
            <person name="Grillot-Courvalin C."/>
            <person name="Clermont D."/>
            <person name="Rocha E."/>
            <person name="Yoon E.-J."/>
            <person name="Nemec A."/>
            <person name="Walker B."/>
            <person name="Young S.K."/>
            <person name="Zeng Q."/>
            <person name="Gargeya S."/>
            <person name="Fitzgerald M."/>
            <person name="Haas B."/>
            <person name="Abouelleil A."/>
            <person name="Alvarado L."/>
            <person name="Arachchi H.M."/>
            <person name="Berlin A.M."/>
            <person name="Chapman S.B."/>
            <person name="Dewar J."/>
            <person name="Goldberg J."/>
            <person name="Griggs A."/>
            <person name="Gujja S."/>
            <person name="Hansen M."/>
            <person name="Howarth C."/>
            <person name="Imamovic A."/>
            <person name="Larimer J."/>
            <person name="McCowan C."/>
            <person name="Murphy C."/>
            <person name="Neiman D."/>
            <person name="Pearson M."/>
            <person name="Priest M."/>
            <person name="Roberts A."/>
            <person name="Saif S."/>
            <person name="Shea T."/>
            <person name="Sisk P."/>
            <person name="Sykes S."/>
            <person name="Wortman J."/>
            <person name="Nusbaum C."/>
            <person name="Birren B."/>
        </authorList>
    </citation>
    <scope>NUCLEOTIDE SEQUENCE [LARGE SCALE GENOMIC DNA]</scope>
    <source>
        <strain evidence="5 6">CIP 107469</strain>
    </source>
</reference>
<evidence type="ECO:0000256" key="1">
    <source>
        <dbReference type="ARBA" id="ARBA00005189"/>
    </source>
</evidence>
<keyword evidence="3" id="KW-0012">Acyltransferase</keyword>
<feature type="domain" description="Phospholipid/glycerol acyltransferase" evidence="4">
    <location>
        <begin position="77"/>
        <end position="199"/>
    </location>
</feature>
<gene>
    <name evidence="5" type="ORF">I593_02789</name>
</gene>
<dbReference type="CDD" id="cd07989">
    <property type="entry name" value="LPLAT_AGPAT-like"/>
    <property type="match status" value="1"/>
</dbReference>
<dbReference type="PANTHER" id="PTHR10434">
    <property type="entry name" value="1-ACYL-SN-GLYCEROL-3-PHOSPHATE ACYLTRANSFERASE"/>
    <property type="match status" value="1"/>
</dbReference>
<dbReference type="GO" id="GO:0006654">
    <property type="term" value="P:phosphatidic acid biosynthetic process"/>
    <property type="evidence" value="ECO:0007669"/>
    <property type="project" value="TreeGrafter"/>
</dbReference>
<dbReference type="AlphaFoldDB" id="R9B0P3"/>
<organism evidence="5 6">
    <name type="scientific">Acinetobacter tandoii DSM 14970 = CIP 107469</name>
    <dbReference type="NCBI Taxonomy" id="1120927"/>
    <lineage>
        <taxon>Bacteria</taxon>
        <taxon>Pseudomonadati</taxon>
        <taxon>Pseudomonadota</taxon>
        <taxon>Gammaproteobacteria</taxon>
        <taxon>Moraxellales</taxon>
        <taxon>Moraxellaceae</taxon>
        <taxon>Acinetobacter</taxon>
    </lineage>
</organism>
<dbReference type="Pfam" id="PF01553">
    <property type="entry name" value="Acyltransferase"/>
    <property type="match status" value="1"/>
</dbReference>
<name>R9B0P3_9GAMM</name>
<keyword evidence="2" id="KW-0808">Transferase</keyword>
<protein>
    <recommendedName>
        <fullName evidence="4">Phospholipid/glycerol acyltransferase domain-containing protein</fullName>
    </recommendedName>
</protein>
<evidence type="ECO:0000313" key="6">
    <source>
        <dbReference type="Proteomes" id="UP000016201"/>
    </source>
</evidence>
<keyword evidence="6" id="KW-1185">Reference proteome</keyword>
<accession>R9B0P3</accession>
<dbReference type="SMART" id="SM00563">
    <property type="entry name" value="PlsC"/>
    <property type="match status" value="1"/>
</dbReference>
<dbReference type="EMBL" id="AQFM01000040">
    <property type="protein sequence ID" value="EOR05971.1"/>
    <property type="molecule type" value="Genomic_DNA"/>
</dbReference>